<gene>
    <name evidence="4" type="ORF">F480_04735</name>
</gene>
<dbReference type="Proteomes" id="UP000078358">
    <property type="component" value="Unassembled WGS sequence"/>
</dbReference>
<keyword evidence="2" id="KW-0813">Transport</keyword>
<dbReference type="GO" id="GO:0005886">
    <property type="term" value="C:plasma membrane"/>
    <property type="evidence" value="ECO:0007669"/>
    <property type="project" value="UniProtKB-SubCell"/>
</dbReference>
<dbReference type="Pfam" id="PF02632">
    <property type="entry name" value="BioY"/>
    <property type="match status" value="1"/>
</dbReference>
<organism evidence="4 5">
    <name type="scientific">Bibersteinia trehalosi Y31</name>
    <dbReference type="NCBI Taxonomy" id="1261658"/>
    <lineage>
        <taxon>Bacteria</taxon>
        <taxon>Pseudomonadati</taxon>
        <taxon>Pseudomonadota</taxon>
        <taxon>Gammaproteobacteria</taxon>
        <taxon>Pasteurellales</taxon>
        <taxon>Pasteurellaceae</taxon>
        <taxon>Bibersteinia</taxon>
    </lineage>
</organism>
<dbReference type="PANTHER" id="PTHR34295:SF1">
    <property type="entry name" value="BIOTIN TRANSPORTER BIOY"/>
    <property type="match status" value="1"/>
</dbReference>
<evidence type="ECO:0000256" key="3">
    <source>
        <dbReference type="SAM" id="Phobius"/>
    </source>
</evidence>
<dbReference type="PANTHER" id="PTHR34295">
    <property type="entry name" value="BIOTIN TRANSPORTER BIOY"/>
    <property type="match status" value="1"/>
</dbReference>
<dbReference type="RefSeq" id="WP_064318385.1">
    <property type="nucleotide sequence ID" value="NZ_JACI01000002.1"/>
</dbReference>
<keyword evidence="2" id="KW-1003">Cell membrane</keyword>
<dbReference type="PIRSF" id="PIRSF016661">
    <property type="entry name" value="BioY"/>
    <property type="match status" value="1"/>
</dbReference>
<comment type="subcellular location">
    <subcellularLocation>
        <location evidence="2">Cell membrane</location>
        <topology evidence="2">Multi-pass membrane protein</topology>
    </subcellularLocation>
</comment>
<dbReference type="PATRIC" id="fig|1261658.3.peg.938"/>
<comment type="similarity">
    <text evidence="1 2">Belongs to the BioY family.</text>
</comment>
<protein>
    <recommendedName>
        <fullName evidence="2">Biotin transporter</fullName>
    </recommendedName>
</protein>
<evidence type="ECO:0000313" key="5">
    <source>
        <dbReference type="Proteomes" id="UP000078358"/>
    </source>
</evidence>
<proteinExistence type="inferred from homology"/>
<dbReference type="GO" id="GO:0015225">
    <property type="term" value="F:biotin transmembrane transporter activity"/>
    <property type="evidence" value="ECO:0007669"/>
    <property type="project" value="UniProtKB-UniRule"/>
</dbReference>
<reference evidence="4 5" key="1">
    <citation type="submission" date="2014-01" db="EMBL/GenBank/DDBJ databases">
        <authorList>
            <person name="Zuccon D."/>
        </authorList>
    </citation>
    <scope>NUCLEOTIDE SEQUENCE [LARGE SCALE GENOMIC DNA]</scope>
    <source>
        <strain evidence="4 5">Y31</strain>
    </source>
</reference>
<evidence type="ECO:0000256" key="2">
    <source>
        <dbReference type="PIRNR" id="PIRNR016661"/>
    </source>
</evidence>
<evidence type="ECO:0000313" key="4">
    <source>
        <dbReference type="EMBL" id="OAQ13739.1"/>
    </source>
</evidence>
<feature type="transmembrane region" description="Helical" evidence="3">
    <location>
        <begin position="127"/>
        <end position="148"/>
    </location>
</feature>
<dbReference type="AlphaFoldDB" id="A0A179CUY5"/>
<keyword evidence="2 3" id="KW-0472">Membrane</keyword>
<keyword evidence="3" id="KW-0812">Transmembrane</keyword>
<dbReference type="InterPro" id="IPR003784">
    <property type="entry name" value="BioY"/>
</dbReference>
<dbReference type="EMBL" id="JACI01000002">
    <property type="protein sequence ID" value="OAQ13739.1"/>
    <property type="molecule type" value="Genomic_DNA"/>
</dbReference>
<keyword evidence="3" id="KW-1133">Transmembrane helix</keyword>
<feature type="transmembrane region" description="Helical" evidence="3">
    <location>
        <begin position="160"/>
        <end position="178"/>
    </location>
</feature>
<feature type="transmembrane region" description="Helical" evidence="3">
    <location>
        <begin position="95"/>
        <end position="115"/>
    </location>
</feature>
<name>A0A179CUY5_BIBTR</name>
<evidence type="ECO:0000256" key="1">
    <source>
        <dbReference type="ARBA" id="ARBA00010692"/>
    </source>
</evidence>
<comment type="caution">
    <text evidence="4">The sequence shown here is derived from an EMBL/GenBank/DDBJ whole genome shotgun (WGS) entry which is preliminary data.</text>
</comment>
<dbReference type="Gene3D" id="1.10.1760.20">
    <property type="match status" value="1"/>
</dbReference>
<feature type="transmembrane region" description="Helical" evidence="3">
    <location>
        <begin position="20"/>
        <end position="40"/>
    </location>
</feature>
<accession>A0A179CUY5</accession>
<sequence length="188" mass="19957">MFTTQLAQTKRWLEANRVVAFWLKTLIGANLIAIFAQIAVPMYPVPITGQTLALSVVGFALGRKAGTAAVLMYLFEGAIGLPVFANGGAGVQALFGPSGGYLWGYIPTAYVLGYFSDKGVLSSFWKSVAVALLASVITFAFGLAQLSFFVPEGKVLELGLYPFILGGVIKAALASLLVSPSYKFFSKL</sequence>